<gene>
    <name evidence="2" type="ORF">F3K02_20040</name>
</gene>
<dbReference type="RefSeq" id="WP_177137390.1">
    <property type="nucleotide sequence ID" value="NZ_VYGV01000016.1"/>
</dbReference>
<evidence type="ECO:0000313" key="3">
    <source>
        <dbReference type="Proteomes" id="UP000545507"/>
    </source>
</evidence>
<proteinExistence type="predicted"/>
<sequence>MGKKSRLKREKRVAQTAVSAVGVQPPQPKQRSRDTRFCEQLAELRVYLLQFGAYDVILALGVSDLWQPNRSSQVKHSLAMLIALSIPLREYQALRPIVTYNELVDFLDGLRLLLPRFPMLEDFVPDADWGDIRVAGATGFQRIFYGGSVERIPDFIEAFRLLRAEHPVAMADMNLAIAMQAHILEAIDSSIVGRDDLVDPGHLEVPPDVFWFSCREALLSTYAAIQPRVDGTSRALGLEFGVLKAPDSSESFSDAIIMGTALPMVLVQVGETYLPIAPRAVSSVVIDLWQEQASALSTDDLGKLAGRLGQFLSHRLREHDVVVGPANLIGTSHQFDRQIAAVIRSAGKLYFILPINFDDLPKLGQIERWFNRLVDDSERWALMLPVQRQILELRNDTGDFPRSSSIQIMAVIAQVSTQPSFLGLEDLRTRVIGLPDFVSLFDSLKNCGELDTFISFLDDIESTAGGMVGLIDHLAAFRDSHGVLVEGAESPDWIHIDPHWNSSWRFKELRAFWASAPHRFPDDLQTWVVDKKEDGLTSMKTKGPFALAWSGGVGPCVVQACMDVGSSPDYVNGPLLELFVHCVADSCTQRSSLLEKLELFHRSQVVIRCEMDLQTLPVRDDEKETERRAARPLATSLRLVSGASEKFVFAVKVNLSRLSSGLNSAADATFEAECAIELATGFSSLLGFSCDESVLESLRATKKRQPRFTLRSTDRPFDVPDYANPDLPEAAQFKLARKELAFVFKQQGVVAPARYELEPAKHIMNSARDAMRNELHAKISRFDRKQLLQICIAQHDELTTKYQFEVARLKLSLSHQVSFDRSSRLAEAYDRYTGMVRNYRYLLECCVSSSMQGEMLPTVPEVVQLIARIDWLSVLYGASDTLHNGIDVGGIELDTAFVPTVFFAEDRDSKEQQYLQDVASARLGIGLSEIDEVNSDQDSARDWDQLDEALSADLGFSLTHMSQVLQVLSHWYSAGGDDELRFGYAASPALIAERVRERLPSFPEGVSEKVIAFLTLDPAGVRRLAGKTEDEPDVPIWEHSKRVQRYLIRPLIQIDHDVLAWGAATADRAQSIWVGSIVNGYLPAEFHWPAVAKVVRGIKEGIEKLLEVRAHEIFRRHGQFVMHGIDFRRRFPKDGFDDVGDFDVLAYWPERNLWIAGECKYNQPPFCLKDARRLRERVFGRGEDHGQFSKIERRHCFLTKNVHRLRELLQWPDSQSGTDAEFQDVYICRDISWWLKHPPYDVHADFVRVDALDGWLGTKLNLSRPEV</sequence>
<feature type="compositionally biased region" description="Basic residues" evidence="1">
    <location>
        <begin position="1"/>
        <end position="11"/>
    </location>
</feature>
<comment type="caution">
    <text evidence="2">The sequence shown here is derived from an EMBL/GenBank/DDBJ whole genome shotgun (WGS) entry which is preliminary data.</text>
</comment>
<keyword evidence="3" id="KW-1185">Reference proteome</keyword>
<protein>
    <submittedName>
        <fullName evidence="2">Uncharacterized protein</fullName>
    </submittedName>
</protein>
<evidence type="ECO:0000313" key="2">
    <source>
        <dbReference type="EMBL" id="NWF47522.1"/>
    </source>
</evidence>
<feature type="region of interest" description="Disordered" evidence="1">
    <location>
        <begin position="1"/>
        <end position="32"/>
    </location>
</feature>
<dbReference type="EMBL" id="VYGV01000016">
    <property type="protein sequence ID" value="NWF47522.1"/>
    <property type="molecule type" value="Genomic_DNA"/>
</dbReference>
<evidence type="ECO:0000256" key="1">
    <source>
        <dbReference type="SAM" id="MobiDB-lite"/>
    </source>
</evidence>
<dbReference type="Proteomes" id="UP000545507">
    <property type="component" value="Unassembled WGS sequence"/>
</dbReference>
<name>A0A7Y8H0S6_9BURK</name>
<accession>A0A7Y8H0S6</accession>
<dbReference type="AlphaFoldDB" id="A0A7Y8H0S6"/>
<reference evidence="2 3" key="1">
    <citation type="submission" date="2019-09" db="EMBL/GenBank/DDBJ databases">
        <title>Hydrogenophaga aromatica sp. nov., isolated from a para-xylene-degrading enrichment culture.</title>
        <authorList>
            <person name="Tancsics A."/>
            <person name="Banerjee S."/>
        </authorList>
    </citation>
    <scope>NUCLEOTIDE SEQUENCE [LARGE SCALE GENOMIC DNA]</scope>
    <source>
        <strain evidence="2 3">D2P1</strain>
    </source>
</reference>
<organism evidence="2 3">
    <name type="scientific">Hydrogenophaga aromaticivorans</name>
    <dbReference type="NCBI Taxonomy" id="2610898"/>
    <lineage>
        <taxon>Bacteria</taxon>
        <taxon>Pseudomonadati</taxon>
        <taxon>Pseudomonadota</taxon>
        <taxon>Betaproteobacteria</taxon>
        <taxon>Burkholderiales</taxon>
        <taxon>Comamonadaceae</taxon>
        <taxon>Hydrogenophaga</taxon>
    </lineage>
</organism>